<dbReference type="GO" id="GO:0031526">
    <property type="term" value="C:brush border membrane"/>
    <property type="evidence" value="ECO:0007669"/>
    <property type="project" value="TreeGrafter"/>
</dbReference>
<dbReference type="Proteomes" id="UP000314982">
    <property type="component" value="Unassembled WGS sequence"/>
</dbReference>
<reference evidence="2" key="1">
    <citation type="submission" date="2018-06" db="EMBL/GenBank/DDBJ databases">
        <title>Genome assembly of Danube salmon.</title>
        <authorList>
            <person name="Macqueen D.J."/>
            <person name="Gundappa M.K."/>
        </authorList>
    </citation>
    <scope>NUCLEOTIDE SEQUENCE [LARGE SCALE GENOMIC DNA]</scope>
</reference>
<evidence type="ECO:0000313" key="2">
    <source>
        <dbReference type="Proteomes" id="UP000314982"/>
    </source>
</evidence>
<organism evidence="1 2">
    <name type="scientific">Hucho hucho</name>
    <name type="common">huchen</name>
    <dbReference type="NCBI Taxonomy" id="62062"/>
    <lineage>
        <taxon>Eukaryota</taxon>
        <taxon>Metazoa</taxon>
        <taxon>Chordata</taxon>
        <taxon>Craniata</taxon>
        <taxon>Vertebrata</taxon>
        <taxon>Euteleostomi</taxon>
        <taxon>Actinopterygii</taxon>
        <taxon>Neopterygii</taxon>
        <taxon>Teleostei</taxon>
        <taxon>Protacanthopterygii</taxon>
        <taxon>Salmoniformes</taxon>
        <taxon>Salmonidae</taxon>
        <taxon>Salmoninae</taxon>
        <taxon>Hucho</taxon>
    </lineage>
</organism>
<dbReference type="GO" id="GO:0006644">
    <property type="term" value="P:phospholipid metabolic process"/>
    <property type="evidence" value="ECO:0007669"/>
    <property type="project" value="TreeGrafter"/>
</dbReference>
<dbReference type="Pfam" id="PF00657">
    <property type="entry name" value="Lipase_GDSL"/>
    <property type="match status" value="1"/>
</dbReference>
<dbReference type="PANTHER" id="PTHR21325">
    <property type="entry name" value="PHOSPHOLIPASE B, PLB1"/>
    <property type="match status" value="1"/>
</dbReference>
<dbReference type="InterPro" id="IPR038885">
    <property type="entry name" value="PLB1"/>
</dbReference>
<evidence type="ECO:0000313" key="1">
    <source>
        <dbReference type="Ensembl" id="ENSHHUP00000043421.1"/>
    </source>
</evidence>
<dbReference type="PANTHER" id="PTHR21325:SF52">
    <property type="entry name" value="PHOSPHOLIPASE B1, MEMBRANE-ASSOCIATED"/>
    <property type="match status" value="1"/>
</dbReference>
<proteinExistence type="predicted"/>
<dbReference type="GeneTree" id="ENSGT00530000063883"/>
<sequence length="96" mass="10885">AGGCSLITNNKNALYLFQRGLHELVESGRYDTHNNFTVVLQPFLRDIIIPVTEDGRPDRTYFSPDCFHLSQKAQTRMARGLWNNMITVTWAKGEGA</sequence>
<dbReference type="AlphaFoldDB" id="A0A4W5MWQ8"/>
<accession>A0A4W5MWQ8</accession>
<dbReference type="Ensembl" id="ENSHHUT00000045050.1">
    <property type="protein sequence ID" value="ENSHHUP00000043421.1"/>
    <property type="gene ID" value="ENSHHUG00000026483.1"/>
</dbReference>
<keyword evidence="2" id="KW-1185">Reference proteome</keyword>
<dbReference type="GO" id="GO:0004622">
    <property type="term" value="F:phosphatidylcholine lysophospholipase activity"/>
    <property type="evidence" value="ECO:0007669"/>
    <property type="project" value="TreeGrafter"/>
</dbReference>
<dbReference type="GO" id="GO:0004623">
    <property type="term" value="F:phospholipase A2 activity"/>
    <property type="evidence" value="ECO:0007669"/>
    <property type="project" value="TreeGrafter"/>
</dbReference>
<protein>
    <submittedName>
        <fullName evidence="1">Si:ch211-214p16.3</fullName>
    </submittedName>
</protein>
<dbReference type="GO" id="GO:0050253">
    <property type="term" value="F:retinyl-palmitate esterase activity"/>
    <property type="evidence" value="ECO:0007669"/>
    <property type="project" value="TreeGrafter"/>
</dbReference>
<reference evidence="1" key="3">
    <citation type="submission" date="2025-09" db="UniProtKB">
        <authorList>
            <consortium name="Ensembl"/>
        </authorList>
    </citation>
    <scope>IDENTIFICATION</scope>
</reference>
<dbReference type="InterPro" id="IPR001087">
    <property type="entry name" value="GDSL"/>
</dbReference>
<reference evidence="1" key="2">
    <citation type="submission" date="2025-08" db="UniProtKB">
        <authorList>
            <consortium name="Ensembl"/>
        </authorList>
    </citation>
    <scope>IDENTIFICATION</scope>
</reference>
<name>A0A4W5MWQ8_9TELE</name>